<keyword evidence="1" id="KW-0472">Membrane</keyword>
<dbReference type="RefSeq" id="WP_282756125.1">
    <property type="nucleotide sequence ID" value="NZ_JASCTH010000001.1"/>
</dbReference>
<protein>
    <submittedName>
        <fullName evidence="2">Uncharacterized protein</fullName>
    </submittedName>
</protein>
<proteinExistence type="predicted"/>
<organism evidence="2 3">
    <name type="scientific">Actinoplanes sandaracinus</name>
    <dbReference type="NCBI Taxonomy" id="3045177"/>
    <lineage>
        <taxon>Bacteria</taxon>
        <taxon>Bacillati</taxon>
        <taxon>Actinomycetota</taxon>
        <taxon>Actinomycetes</taxon>
        <taxon>Micromonosporales</taxon>
        <taxon>Micromonosporaceae</taxon>
        <taxon>Actinoplanes</taxon>
    </lineage>
</organism>
<reference evidence="2 3" key="1">
    <citation type="submission" date="2023-05" db="EMBL/GenBank/DDBJ databases">
        <title>Actinoplanes sp. NEAU-A12 genome sequencing.</title>
        <authorList>
            <person name="Wang Z.-S."/>
        </authorList>
    </citation>
    <scope>NUCLEOTIDE SEQUENCE [LARGE SCALE GENOMIC DNA]</scope>
    <source>
        <strain evidence="2 3">NEAU-A12</strain>
    </source>
</reference>
<keyword evidence="3" id="KW-1185">Reference proteome</keyword>
<evidence type="ECO:0000313" key="2">
    <source>
        <dbReference type="EMBL" id="MDI6096996.1"/>
    </source>
</evidence>
<keyword evidence="1" id="KW-1133">Transmembrane helix</keyword>
<feature type="transmembrane region" description="Helical" evidence="1">
    <location>
        <begin position="48"/>
        <end position="72"/>
    </location>
</feature>
<gene>
    <name evidence="2" type="ORF">QLQ12_00045</name>
</gene>
<dbReference type="EMBL" id="JASCTH010000001">
    <property type="protein sequence ID" value="MDI6096996.1"/>
    <property type="molecule type" value="Genomic_DNA"/>
</dbReference>
<comment type="caution">
    <text evidence="2">The sequence shown here is derived from an EMBL/GenBank/DDBJ whole genome shotgun (WGS) entry which is preliminary data.</text>
</comment>
<dbReference type="Proteomes" id="UP001241758">
    <property type="component" value="Unassembled WGS sequence"/>
</dbReference>
<sequence>MVLVTCRSEAGEWAMWRVGRRRLAWLPGNSRPPQGLDFFTDCPITAPAVVILVFLCLAVSWICCLLATMVVWPVRVLVARWLVVAYPVVGDGSPGFRRRIRGRAEADALARQWAAEIEDHGRPQVPATTPDDGHA</sequence>
<evidence type="ECO:0000256" key="1">
    <source>
        <dbReference type="SAM" id="Phobius"/>
    </source>
</evidence>
<accession>A0ABT6WB98</accession>
<name>A0ABT6WB98_9ACTN</name>
<keyword evidence="1" id="KW-0812">Transmembrane</keyword>
<evidence type="ECO:0000313" key="3">
    <source>
        <dbReference type="Proteomes" id="UP001241758"/>
    </source>
</evidence>